<dbReference type="InterPro" id="IPR000415">
    <property type="entry name" value="Nitroreductase-like"/>
</dbReference>
<gene>
    <name evidence="2" type="ORF">E1963_16635</name>
</gene>
<keyword evidence="3" id="KW-1185">Reference proteome</keyword>
<dbReference type="SUPFAM" id="SSF55469">
    <property type="entry name" value="FMN-dependent nitroreductase-like"/>
    <property type="match status" value="1"/>
</dbReference>
<dbReference type="RefSeq" id="WP_132280423.1">
    <property type="nucleotide sequence ID" value="NZ_JAOBST010000074.1"/>
</dbReference>
<dbReference type="GO" id="GO:0016491">
    <property type="term" value="F:oxidoreductase activity"/>
    <property type="evidence" value="ECO:0007669"/>
    <property type="project" value="InterPro"/>
</dbReference>
<dbReference type="AlphaFoldDB" id="A0A4R4FBC1"/>
<comment type="caution">
    <text evidence="2">The sequence shown here is derived from an EMBL/GenBank/DDBJ whole genome shotgun (WGS) entry which is preliminary data.</text>
</comment>
<dbReference type="Pfam" id="PF00881">
    <property type="entry name" value="Nitroreductase"/>
    <property type="match status" value="1"/>
</dbReference>
<reference evidence="2 3" key="1">
    <citation type="journal article" date="2016" name="Nat. Microbiol.">
        <title>The Mouse Intestinal Bacterial Collection (miBC) provides host-specific insight into cultured diversity and functional potential of the gut microbiota.</title>
        <authorList>
            <person name="Lagkouvardos I."/>
            <person name="Pukall R."/>
            <person name="Abt B."/>
            <person name="Foesel B.U."/>
            <person name="Meier-Kolthoff J.P."/>
            <person name="Kumar N."/>
            <person name="Bresciani A."/>
            <person name="Martinez I."/>
            <person name="Just S."/>
            <person name="Ziegler C."/>
            <person name="Brugiroux S."/>
            <person name="Garzetti D."/>
            <person name="Wenning M."/>
            <person name="Bui T.P."/>
            <person name="Wang J."/>
            <person name="Hugenholtz F."/>
            <person name="Plugge C.M."/>
            <person name="Peterson D.A."/>
            <person name="Hornef M.W."/>
            <person name="Baines J.F."/>
            <person name="Smidt H."/>
            <person name="Walter J."/>
            <person name="Kristiansen K."/>
            <person name="Nielsen H.B."/>
            <person name="Haller D."/>
            <person name="Overmann J."/>
            <person name="Stecher B."/>
            <person name="Clavel T."/>
        </authorList>
    </citation>
    <scope>NUCLEOTIDE SEQUENCE [LARGE SCALE GENOMIC DNA]</scope>
    <source>
        <strain evidence="2 3">DSM 28560</strain>
    </source>
</reference>
<evidence type="ECO:0000259" key="1">
    <source>
        <dbReference type="Pfam" id="PF00881"/>
    </source>
</evidence>
<sequence>MKEIFERRSIRKYQSRTIPFEILKKIIYAALKAPSAKNRQPWKFIVLTSEAKEKFVSIMRQGIEKEENTKSLLPNSGSYIAGAKHTATIMAQASALIVICNPTGHSLYENLTPEEKIYERADIQSIGAAIQNMLLEATALGIGTLWICDTYFAYDDLKNYFGDKGEIIAAVALGYPAENPSERPRKSFEEVVEFQ</sequence>
<protein>
    <submittedName>
        <fullName evidence="2">Nitroreductase</fullName>
    </submittedName>
</protein>
<organism evidence="2 3">
    <name type="scientific">Extibacter muris</name>
    <dbReference type="NCBI Taxonomy" id="1796622"/>
    <lineage>
        <taxon>Bacteria</taxon>
        <taxon>Bacillati</taxon>
        <taxon>Bacillota</taxon>
        <taxon>Clostridia</taxon>
        <taxon>Lachnospirales</taxon>
        <taxon>Lachnospiraceae</taxon>
        <taxon>Extibacter</taxon>
    </lineage>
</organism>
<evidence type="ECO:0000313" key="2">
    <source>
        <dbReference type="EMBL" id="TDA20551.1"/>
    </source>
</evidence>
<evidence type="ECO:0000313" key="3">
    <source>
        <dbReference type="Proteomes" id="UP000295710"/>
    </source>
</evidence>
<dbReference type="Gene3D" id="3.40.109.10">
    <property type="entry name" value="NADH Oxidase"/>
    <property type="match status" value="1"/>
</dbReference>
<feature type="domain" description="Nitroreductase" evidence="1">
    <location>
        <begin position="5"/>
        <end position="175"/>
    </location>
</feature>
<dbReference type="InterPro" id="IPR050627">
    <property type="entry name" value="Nitroreductase/BluB"/>
</dbReference>
<dbReference type="EMBL" id="SMMX01000019">
    <property type="protein sequence ID" value="TDA20551.1"/>
    <property type="molecule type" value="Genomic_DNA"/>
</dbReference>
<dbReference type="Proteomes" id="UP000295710">
    <property type="component" value="Unassembled WGS sequence"/>
</dbReference>
<accession>A0A4R4FBC1</accession>
<dbReference type="PANTHER" id="PTHR23026:SF123">
    <property type="entry name" value="NAD(P)H NITROREDUCTASE RV3131-RELATED"/>
    <property type="match status" value="1"/>
</dbReference>
<name>A0A4R4FBC1_9FIRM</name>
<dbReference type="InterPro" id="IPR029479">
    <property type="entry name" value="Nitroreductase"/>
</dbReference>
<dbReference type="PANTHER" id="PTHR23026">
    <property type="entry name" value="NADPH NITROREDUCTASE"/>
    <property type="match status" value="1"/>
</dbReference>
<proteinExistence type="predicted"/>